<dbReference type="Pfam" id="PF17963">
    <property type="entry name" value="Big_9"/>
    <property type="match status" value="1"/>
</dbReference>
<dbReference type="InterPro" id="IPR025282">
    <property type="entry name" value="DUF4214"/>
</dbReference>
<dbReference type="Proteomes" id="UP000320593">
    <property type="component" value="Unassembled WGS sequence"/>
</dbReference>
<evidence type="ECO:0000313" key="5">
    <source>
        <dbReference type="Proteomes" id="UP000320593"/>
    </source>
</evidence>
<dbReference type="InterPro" id="IPR043504">
    <property type="entry name" value="Peptidase_S1_PA_chymotrypsin"/>
</dbReference>
<dbReference type="GO" id="GO:0004252">
    <property type="term" value="F:serine-type endopeptidase activity"/>
    <property type="evidence" value="ECO:0007669"/>
    <property type="project" value="InterPro"/>
</dbReference>
<proteinExistence type="predicted"/>
<dbReference type="InterPro" id="IPR009003">
    <property type="entry name" value="Peptidase_S1_PA"/>
</dbReference>
<dbReference type="InterPro" id="IPR038255">
    <property type="entry name" value="PBS_linker_sf"/>
</dbReference>
<feature type="domain" description="Peptidase S1" evidence="2">
    <location>
        <begin position="19"/>
        <end position="205"/>
    </location>
</feature>
<evidence type="ECO:0000259" key="3">
    <source>
        <dbReference type="Pfam" id="PF13946"/>
    </source>
</evidence>
<keyword evidence="1" id="KW-0732">Signal</keyword>
<dbReference type="EMBL" id="VLLF01000007">
    <property type="protein sequence ID" value="TWI84703.1"/>
    <property type="molecule type" value="Genomic_DNA"/>
</dbReference>
<organism evidence="4 5">
    <name type="scientific">Roseibium hamelinense</name>
    <dbReference type="NCBI Taxonomy" id="150831"/>
    <lineage>
        <taxon>Bacteria</taxon>
        <taxon>Pseudomonadati</taxon>
        <taxon>Pseudomonadota</taxon>
        <taxon>Alphaproteobacteria</taxon>
        <taxon>Hyphomicrobiales</taxon>
        <taxon>Stappiaceae</taxon>
        <taxon>Roseibium</taxon>
    </lineage>
</organism>
<gene>
    <name evidence="4" type="ORF">JM93_03037</name>
</gene>
<keyword evidence="5" id="KW-1185">Reference proteome</keyword>
<evidence type="ECO:0000259" key="2">
    <source>
        <dbReference type="Pfam" id="PF00089"/>
    </source>
</evidence>
<evidence type="ECO:0000313" key="4">
    <source>
        <dbReference type="EMBL" id="TWI84703.1"/>
    </source>
</evidence>
<reference evidence="4 5" key="1">
    <citation type="submission" date="2019-07" db="EMBL/GenBank/DDBJ databases">
        <title>Genomic Encyclopedia of Archaeal and Bacterial Type Strains, Phase II (KMG-II): from individual species to whole genera.</title>
        <authorList>
            <person name="Goeker M."/>
        </authorList>
    </citation>
    <scope>NUCLEOTIDE SEQUENCE [LARGE SCALE GENOMIC DNA]</scope>
    <source>
        <strain evidence="4 5">ATCC BAA-252</strain>
    </source>
</reference>
<accession>A0A562SU98</accession>
<dbReference type="Pfam" id="PF00089">
    <property type="entry name" value="Trypsin"/>
    <property type="match status" value="1"/>
</dbReference>
<name>A0A562SU98_9HYPH</name>
<comment type="caution">
    <text evidence="4">The sequence shown here is derived from an EMBL/GenBank/DDBJ whole genome shotgun (WGS) entry which is preliminary data.</text>
</comment>
<dbReference type="SUPFAM" id="SSF50494">
    <property type="entry name" value="Trypsin-like serine proteases"/>
    <property type="match status" value="1"/>
</dbReference>
<dbReference type="AlphaFoldDB" id="A0A562SU98"/>
<sequence>MSSTFDDDSYPGTAIVFIRVSWGSQTYVGTGFLVGRNDVLTASHVVYDERLGGLADTIEVIPSYDPYDNFNEPVYEPVYADYYTNFDPDNDGLIYTGDNRFSTQAGSEIDIALLSMDVALGDTYGWFGIDYNDAGGSVEVLGHPSVYDNRLTYDTGWANLDPVDDVFNIASNLEINGGNSGGPIYYTGANGPMAIGIVSTSAGATSIGGHSSWLADALIDNDQYLTGGNFAPQAVSDAYGTSYFSSITIGALAGVLSNDTDANNDTLSVQSHNYSGSGSVSVNSDGSFTYTPGSSFSGTDTFTYVVSDGNGGTDTGTVSITVAAPDAVELQIAQYYAHILLRSPTSTEMDNFSTLVDTGNTSLTGVRDTLAGSNEAVTYVDQVIRLYQSAFNRVPDAVGIDGWVDGMSAGTTDLFAASAGFTNSQEFLNLYGTNSVSEAYLAALYQNVLGRSHTSSEIAAWFATGQAAHEILIGFSNSQEFQNRSADAVLAIKKAAGDTSDLASVYDGTGPLLSASVARSSLEEVNLVDSEPVGSGHWQDGGIYADPIERIGIVDIVPVELI</sequence>
<dbReference type="InterPro" id="IPR050966">
    <property type="entry name" value="Glutamyl_endopeptidase"/>
</dbReference>
<dbReference type="RefSeq" id="WP_145344837.1">
    <property type="nucleotide sequence ID" value="NZ_SMLY01000054.1"/>
</dbReference>
<dbReference type="InterPro" id="IPR001254">
    <property type="entry name" value="Trypsin_dom"/>
</dbReference>
<dbReference type="Gene3D" id="2.40.10.10">
    <property type="entry name" value="Trypsin-like serine proteases"/>
    <property type="match status" value="2"/>
</dbReference>
<dbReference type="GO" id="GO:0006508">
    <property type="term" value="P:proteolysis"/>
    <property type="evidence" value="ECO:0007669"/>
    <property type="project" value="InterPro"/>
</dbReference>
<dbReference type="Pfam" id="PF13946">
    <property type="entry name" value="DUF4214"/>
    <property type="match status" value="1"/>
</dbReference>
<feature type="domain" description="DUF4214" evidence="3">
    <location>
        <begin position="420"/>
        <end position="484"/>
    </location>
</feature>
<dbReference type="OrthoDB" id="6734599at2"/>
<protein>
    <submittedName>
        <fullName evidence="4">Trypsin</fullName>
    </submittedName>
</protein>
<dbReference type="Gene3D" id="1.10.3130.20">
    <property type="entry name" value="Phycobilisome linker domain"/>
    <property type="match status" value="1"/>
</dbReference>
<evidence type="ECO:0000256" key="1">
    <source>
        <dbReference type="ARBA" id="ARBA00022729"/>
    </source>
</evidence>
<dbReference type="Gene3D" id="2.60.40.2810">
    <property type="match status" value="1"/>
</dbReference>
<dbReference type="PANTHER" id="PTHR15462">
    <property type="entry name" value="SERINE PROTEASE"/>
    <property type="match status" value="1"/>
</dbReference>
<dbReference type="PANTHER" id="PTHR15462:SF8">
    <property type="entry name" value="SERINE PROTEASE"/>
    <property type="match status" value="1"/>
</dbReference>